<evidence type="ECO:0000256" key="1">
    <source>
        <dbReference type="SAM" id="Phobius"/>
    </source>
</evidence>
<keyword evidence="1" id="KW-0812">Transmembrane</keyword>
<name>A0A5D6WB89_9FIRM</name>
<keyword evidence="1" id="KW-0472">Membrane</keyword>
<dbReference type="EMBL" id="VTOY01000002">
    <property type="protein sequence ID" value="TYZ23988.1"/>
    <property type="molecule type" value="Genomic_DNA"/>
</dbReference>
<proteinExistence type="predicted"/>
<accession>A0A5D6WB89</accession>
<protein>
    <submittedName>
        <fullName evidence="2">AtpZ/AtpI family protein</fullName>
    </submittedName>
</protein>
<keyword evidence="1" id="KW-1133">Transmembrane helix</keyword>
<feature type="transmembrane region" description="Helical" evidence="1">
    <location>
        <begin position="53"/>
        <end position="71"/>
    </location>
</feature>
<evidence type="ECO:0000313" key="2">
    <source>
        <dbReference type="EMBL" id="TYZ23988.1"/>
    </source>
</evidence>
<dbReference type="AlphaFoldDB" id="A0A5D6WB89"/>
<feature type="transmembrane region" description="Helical" evidence="1">
    <location>
        <begin position="20"/>
        <end position="41"/>
    </location>
</feature>
<dbReference type="RefSeq" id="WP_149170907.1">
    <property type="nucleotide sequence ID" value="NZ_VTOY01000002.1"/>
</dbReference>
<dbReference type="InterPro" id="IPR032820">
    <property type="entry name" value="ATPase_put"/>
</dbReference>
<sequence>MGKEQDEGRHEGLRQAVKAFSVLGGIGIYLVVFVGICVFLGNLADENLGLGSVGKLAGILIGFPGALYTLYRQLKQGNLL</sequence>
<comment type="caution">
    <text evidence="2">The sequence shown here is derived from an EMBL/GenBank/DDBJ whole genome shotgun (WGS) entry which is preliminary data.</text>
</comment>
<organism evidence="2 3">
    <name type="scientific">Selenomonas ruminis</name>
    <dbReference type="NCBI Taxonomy" id="2593411"/>
    <lineage>
        <taxon>Bacteria</taxon>
        <taxon>Bacillati</taxon>
        <taxon>Bacillota</taxon>
        <taxon>Negativicutes</taxon>
        <taxon>Selenomonadales</taxon>
        <taxon>Selenomonadaceae</taxon>
        <taxon>Selenomonas</taxon>
    </lineage>
</organism>
<dbReference type="Proteomes" id="UP000323646">
    <property type="component" value="Unassembled WGS sequence"/>
</dbReference>
<dbReference type="OrthoDB" id="1666863at2"/>
<gene>
    <name evidence="2" type="ORF">FZ040_04510</name>
</gene>
<reference evidence="2 3" key="1">
    <citation type="submission" date="2019-08" db="EMBL/GenBank/DDBJ databases">
        <title>Selenomonas sp. mPRGC5 and Selenomonas sp. mPRGC8 isolated from ruminal fluid of dairy goat (Capra hircus).</title>
        <authorList>
            <person name="Poothong S."/>
            <person name="Nuengjamnong C."/>
            <person name="Tanasupawat S."/>
        </authorList>
    </citation>
    <scope>NUCLEOTIDE SEQUENCE [LARGE SCALE GENOMIC DNA]</scope>
    <source>
        <strain evidence="3">mPRGC5</strain>
    </source>
</reference>
<keyword evidence="3" id="KW-1185">Reference proteome</keyword>
<evidence type="ECO:0000313" key="3">
    <source>
        <dbReference type="Proteomes" id="UP000323646"/>
    </source>
</evidence>
<dbReference type="Pfam" id="PF09527">
    <property type="entry name" value="ATPase_gene1"/>
    <property type="match status" value="1"/>
</dbReference>